<keyword evidence="5" id="KW-0012">Acyltransferase</keyword>
<keyword evidence="3" id="KW-0594">Phospholipid biosynthesis</keyword>
<feature type="domain" description="Acyltransferase C-terminal" evidence="7">
    <location>
        <begin position="4"/>
        <end position="62"/>
    </location>
</feature>
<evidence type="ECO:0000256" key="4">
    <source>
        <dbReference type="ARBA" id="ARBA00023264"/>
    </source>
</evidence>
<keyword evidence="3" id="KW-0444">Lipid biosynthesis</keyword>
<comment type="similarity">
    <text evidence="1">Belongs to the 1-acyl-sn-glycerol-3-phosphate acyltransferase family.</text>
</comment>
<keyword evidence="9" id="KW-1185">Reference proteome</keyword>
<keyword evidence="6" id="KW-0472">Membrane</keyword>
<dbReference type="GO" id="GO:0005783">
    <property type="term" value="C:endoplasmic reticulum"/>
    <property type="evidence" value="ECO:0007669"/>
    <property type="project" value="TreeGrafter"/>
</dbReference>
<evidence type="ECO:0000313" key="8">
    <source>
        <dbReference type="EMBL" id="GCB69085.1"/>
    </source>
</evidence>
<keyword evidence="3" id="KW-0443">Lipid metabolism</keyword>
<reference evidence="8 9" key="1">
    <citation type="journal article" date="2018" name="Nat. Ecol. Evol.">
        <title>Shark genomes provide insights into elasmobranch evolution and the origin of vertebrates.</title>
        <authorList>
            <person name="Hara Y"/>
            <person name="Yamaguchi K"/>
            <person name="Onimaru K"/>
            <person name="Kadota M"/>
            <person name="Koyanagi M"/>
            <person name="Keeley SD"/>
            <person name="Tatsumi K"/>
            <person name="Tanaka K"/>
            <person name="Motone F"/>
            <person name="Kageyama Y"/>
            <person name="Nozu R"/>
            <person name="Adachi N"/>
            <person name="Nishimura O"/>
            <person name="Nakagawa R"/>
            <person name="Tanegashima C"/>
            <person name="Kiyatake I"/>
            <person name="Matsumoto R"/>
            <person name="Murakumo K"/>
            <person name="Nishida K"/>
            <person name="Terakita A"/>
            <person name="Kuratani S"/>
            <person name="Sato K"/>
            <person name="Hyodo S Kuraku.S."/>
        </authorList>
    </citation>
    <scope>NUCLEOTIDE SEQUENCE [LARGE SCALE GENOMIC DNA]</scope>
</reference>
<gene>
    <name evidence="8" type="ORF">scyTo_0012360</name>
</gene>
<feature type="transmembrane region" description="Helical" evidence="6">
    <location>
        <begin position="60"/>
        <end position="77"/>
    </location>
</feature>
<keyword evidence="2" id="KW-0808">Transferase</keyword>
<comment type="caution">
    <text evidence="8">The sequence shown here is derived from an EMBL/GenBank/DDBJ whole genome shotgun (WGS) entry which is preliminary data.</text>
</comment>
<dbReference type="GO" id="GO:0036149">
    <property type="term" value="P:phosphatidylinositol acyl-chain remodeling"/>
    <property type="evidence" value="ECO:0007669"/>
    <property type="project" value="TreeGrafter"/>
</dbReference>
<feature type="non-terminal residue" evidence="8">
    <location>
        <position position="1"/>
    </location>
</feature>
<evidence type="ECO:0000256" key="1">
    <source>
        <dbReference type="ARBA" id="ARBA00008655"/>
    </source>
</evidence>
<dbReference type="Pfam" id="PF16076">
    <property type="entry name" value="Acyltransf_C"/>
    <property type="match status" value="1"/>
</dbReference>
<organism evidence="8 9">
    <name type="scientific">Scyliorhinus torazame</name>
    <name type="common">Cloudy catshark</name>
    <name type="synonym">Catulus torazame</name>
    <dbReference type="NCBI Taxonomy" id="75743"/>
    <lineage>
        <taxon>Eukaryota</taxon>
        <taxon>Metazoa</taxon>
        <taxon>Chordata</taxon>
        <taxon>Craniata</taxon>
        <taxon>Vertebrata</taxon>
        <taxon>Chondrichthyes</taxon>
        <taxon>Elasmobranchii</taxon>
        <taxon>Galeomorphii</taxon>
        <taxon>Galeoidea</taxon>
        <taxon>Carcharhiniformes</taxon>
        <taxon>Scyliorhinidae</taxon>
        <taxon>Scyliorhinus</taxon>
    </lineage>
</organism>
<keyword evidence="6" id="KW-1133">Transmembrane helix</keyword>
<evidence type="ECO:0000256" key="3">
    <source>
        <dbReference type="ARBA" id="ARBA00023209"/>
    </source>
</evidence>
<dbReference type="GO" id="GO:0008654">
    <property type="term" value="P:phospholipid biosynthetic process"/>
    <property type="evidence" value="ECO:0007669"/>
    <property type="project" value="UniProtKB-KW"/>
</dbReference>
<keyword evidence="4" id="KW-1208">Phospholipid metabolism</keyword>
<dbReference type="Proteomes" id="UP000288216">
    <property type="component" value="Unassembled WGS sequence"/>
</dbReference>
<proteinExistence type="inferred from homology"/>
<evidence type="ECO:0000313" key="9">
    <source>
        <dbReference type="Proteomes" id="UP000288216"/>
    </source>
</evidence>
<evidence type="ECO:0000256" key="6">
    <source>
        <dbReference type="SAM" id="Phobius"/>
    </source>
</evidence>
<evidence type="ECO:0000259" key="7">
    <source>
        <dbReference type="Pfam" id="PF16076"/>
    </source>
</evidence>
<dbReference type="OrthoDB" id="5920068at2759"/>
<accession>A0A401P7I6</accession>
<dbReference type="InterPro" id="IPR032098">
    <property type="entry name" value="Acyltransf_C"/>
</dbReference>
<dbReference type="STRING" id="75743.A0A401P7I6"/>
<dbReference type="PANTHER" id="PTHR10983">
    <property type="entry name" value="1-ACYLGLYCEROL-3-PHOSPHATE ACYLTRANSFERASE-RELATED"/>
    <property type="match status" value="1"/>
</dbReference>
<evidence type="ECO:0000256" key="2">
    <source>
        <dbReference type="ARBA" id="ARBA00022679"/>
    </source>
</evidence>
<dbReference type="PANTHER" id="PTHR10983:SF2">
    <property type="entry name" value="ACYL-COA:LYSOPHOSPHATIDYLGLYCEROL ACYLTRANSFERASE 1"/>
    <property type="match status" value="1"/>
</dbReference>
<dbReference type="AlphaFoldDB" id="A0A401P7I6"/>
<sequence>SGWIYPIKDVPMESEALTRWLYQRFVEKDELLAHFYETGAFPPPKGQTTATSRAMTLDPLWLFLIQLMGFLSGYMWYNVLQYMYNGLGL</sequence>
<protein>
    <recommendedName>
        <fullName evidence="7">Acyltransferase C-terminal domain-containing protein</fullName>
    </recommendedName>
</protein>
<keyword evidence="6" id="KW-0812">Transmembrane</keyword>
<evidence type="ECO:0000256" key="5">
    <source>
        <dbReference type="ARBA" id="ARBA00023315"/>
    </source>
</evidence>
<dbReference type="GO" id="GO:0016746">
    <property type="term" value="F:acyltransferase activity"/>
    <property type="evidence" value="ECO:0007669"/>
    <property type="project" value="UniProtKB-KW"/>
</dbReference>
<dbReference type="EMBL" id="BFAA01005953">
    <property type="protein sequence ID" value="GCB69085.1"/>
    <property type="molecule type" value="Genomic_DNA"/>
</dbReference>
<name>A0A401P7I6_SCYTO</name>